<protein>
    <recommendedName>
        <fullName evidence="3">Microbial-type PARG catalytic domain-containing protein</fullName>
    </recommendedName>
</protein>
<dbReference type="OrthoDB" id="2440523at2759"/>
<proteinExistence type="predicted"/>
<name>A0A9P8I990_9PEZI</name>
<comment type="caution">
    <text evidence="1">The sequence shown here is derived from an EMBL/GenBank/DDBJ whole genome shotgun (WGS) entry which is preliminary data.</text>
</comment>
<evidence type="ECO:0000313" key="1">
    <source>
        <dbReference type="EMBL" id="KAH0544952.1"/>
    </source>
</evidence>
<dbReference type="PANTHER" id="PTHR35596:SF2">
    <property type="entry name" value="MICROBIAL-TYPE PARG CATALYTIC DOMAIN-CONTAINING PROTEIN"/>
    <property type="match status" value="1"/>
</dbReference>
<evidence type="ECO:0000313" key="2">
    <source>
        <dbReference type="Proteomes" id="UP000698800"/>
    </source>
</evidence>
<reference evidence="1" key="1">
    <citation type="submission" date="2021-03" db="EMBL/GenBank/DDBJ databases">
        <title>Comparative genomics and phylogenomic investigation of the class Geoglossomycetes provide insights into ecological specialization and systematics.</title>
        <authorList>
            <person name="Melie T."/>
            <person name="Pirro S."/>
            <person name="Miller A.N."/>
            <person name="Quandt A."/>
        </authorList>
    </citation>
    <scope>NUCLEOTIDE SEQUENCE</scope>
    <source>
        <strain evidence="1">GBOQ0MN5Z8</strain>
    </source>
</reference>
<sequence>MSDYERRIRKALSRDAKDHIWRIGADIPESLIATSYPNPPSIPAGEERPPPKIEVVGEDPMDVALGCIPAIPVVNMAHKGRPGGDWETGSMVFRNWDSWDLWGSYKTLSVISVAPERNPYLDISKTRYSFDLERTRMRANIRTILRIAAVHGHKELCAGTFGVGPGYHHPAAEIATMWAEVLSEDEFRSAFTKVIFAIKGCATDVGGKGILEAFQEKFSNQA</sequence>
<dbReference type="EMBL" id="JAGHQL010000011">
    <property type="protein sequence ID" value="KAH0544952.1"/>
    <property type="molecule type" value="Genomic_DNA"/>
</dbReference>
<dbReference type="AlphaFoldDB" id="A0A9P8I990"/>
<dbReference type="InterPro" id="IPR043472">
    <property type="entry name" value="Macro_dom-like"/>
</dbReference>
<dbReference type="Gene3D" id="3.40.220.10">
    <property type="entry name" value="Leucine Aminopeptidase, subunit E, domain 1"/>
    <property type="match status" value="1"/>
</dbReference>
<gene>
    <name evidence="1" type="ORF">FGG08_000878</name>
</gene>
<dbReference type="Proteomes" id="UP000698800">
    <property type="component" value="Unassembled WGS sequence"/>
</dbReference>
<accession>A0A9P8I990</accession>
<dbReference type="PANTHER" id="PTHR35596">
    <property type="entry name" value="DUF2263 DOMAIN-CONTAINING PROTEIN"/>
    <property type="match status" value="1"/>
</dbReference>
<keyword evidence="2" id="KW-1185">Reference proteome</keyword>
<organism evidence="1 2">
    <name type="scientific">Glutinoglossum americanum</name>
    <dbReference type="NCBI Taxonomy" id="1670608"/>
    <lineage>
        <taxon>Eukaryota</taxon>
        <taxon>Fungi</taxon>
        <taxon>Dikarya</taxon>
        <taxon>Ascomycota</taxon>
        <taxon>Pezizomycotina</taxon>
        <taxon>Geoglossomycetes</taxon>
        <taxon>Geoglossales</taxon>
        <taxon>Geoglossaceae</taxon>
        <taxon>Glutinoglossum</taxon>
    </lineage>
</organism>
<evidence type="ECO:0008006" key="3">
    <source>
        <dbReference type="Google" id="ProtNLM"/>
    </source>
</evidence>